<protein>
    <submittedName>
        <fullName evidence="1">Uncharacterized protein</fullName>
    </submittedName>
</protein>
<evidence type="ECO:0000313" key="2">
    <source>
        <dbReference type="Proteomes" id="UP001516023"/>
    </source>
</evidence>
<dbReference type="Proteomes" id="UP001516023">
    <property type="component" value="Unassembled WGS sequence"/>
</dbReference>
<accession>A0ABD3Q881</accession>
<comment type="caution">
    <text evidence="1">The sequence shown here is derived from an EMBL/GenBank/DDBJ whole genome shotgun (WGS) entry which is preliminary data.</text>
</comment>
<sequence length="102" mass="11390">MASLHDKLHQLEEATATSHNLLLEKETKLAAASATLDAAKDKLRSLNPEAQADLQVNDTELPELLEAKMIAQGEYDEAKKRYETNQRYVAVLREKLAKANNT</sequence>
<gene>
    <name evidence="1" type="ORF">HJC23_004175</name>
</gene>
<proteinExistence type="predicted"/>
<dbReference type="AlphaFoldDB" id="A0ABD3Q881"/>
<reference evidence="1 2" key="1">
    <citation type="journal article" date="2020" name="G3 (Bethesda)">
        <title>Improved Reference Genome for Cyclotella cryptica CCMP332, a Model for Cell Wall Morphogenesis, Salinity Adaptation, and Lipid Production in Diatoms (Bacillariophyta).</title>
        <authorList>
            <person name="Roberts W.R."/>
            <person name="Downey K.M."/>
            <person name="Ruck E.C."/>
            <person name="Traller J.C."/>
            <person name="Alverson A.J."/>
        </authorList>
    </citation>
    <scope>NUCLEOTIDE SEQUENCE [LARGE SCALE GENOMIC DNA]</scope>
    <source>
        <strain evidence="1 2">CCMP332</strain>
    </source>
</reference>
<evidence type="ECO:0000313" key="1">
    <source>
        <dbReference type="EMBL" id="KAL3796378.1"/>
    </source>
</evidence>
<organism evidence="1 2">
    <name type="scientific">Cyclotella cryptica</name>
    <dbReference type="NCBI Taxonomy" id="29204"/>
    <lineage>
        <taxon>Eukaryota</taxon>
        <taxon>Sar</taxon>
        <taxon>Stramenopiles</taxon>
        <taxon>Ochrophyta</taxon>
        <taxon>Bacillariophyta</taxon>
        <taxon>Coscinodiscophyceae</taxon>
        <taxon>Thalassiosirophycidae</taxon>
        <taxon>Stephanodiscales</taxon>
        <taxon>Stephanodiscaceae</taxon>
        <taxon>Cyclotella</taxon>
    </lineage>
</organism>
<keyword evidence="2" id="KW-1185">Reference proteome</keyword>
<dbReference type="EMBL" id="JABMIG020000063">
    <property type="protein sequence ID" value="KAL3796378.1"/>
    <property type="molecule type" value="Genomic_DNA"/>
</dbReference>
<name>A0ABD3Q881_9STRA</name>